<dbReference type="InterPro" id="IPR001155">
    <property type="entry name" value="OxRdtase_FMN_N"/>
</dbReference>
<keyword evidence="5" id="KW-1185">Reference proteome</keyword>
<dbReference type="EMBL" id="PIQG01000003">
    <property type="protein sequence ID" value="RUO76654.1"/>
    <property type="molecule type" value="Genomic_DNA"/>
</dbReference>
<dbReference type="Proteomes" id="UP000288279">
    <property type="component" value="Unassembled WGS sequence"/>
</dbReference>
<dbReference type="PANTHER" id="PTHR43656">
    <property type="entry name" value="BINDING OXIDOREDUCTASE, PUTATIVE (AFU_ORTHOLOGUE AFUA_2G08260)-RELATED"/>
    <property type="match status" value="1"/>
</dbReference>
<organism evidence="4 5">
    <name type="scientific">Pseudidiomarina taiwanensis</name>
    <dbReference type="NCBI Taxonomy" id="337250"/>
    <lineage>
        <taxon>Bacteria</taxon>
        <taxon>Pseudomonadati</taxon>
        <taxon>Pseudomonadota</taxon>
        <taxon>Gammaproteobacteria</taxon>
        <taxon>Alteromonadales</taxon>
        <taxon>Idiomarinaceae</taxon>
        <taxon>Pseudidiomarina</taxon>
    </lineage>
</organism>
<sequence length="409" mass="44898">MSSLVFESFTFANGQTIKNRIVKAAMEENLGAEGNIPGGQLFTLYQNWAQGGAGLLITGNVMVDQLAMTGPGGVALEAETELLPFAEWARAAKENDTKVWMQINHPGRQVYKMLKGRAWAPSAVALDLGPHSKLFAEPRAMTEADINEVIDRFVKTAERAKEAGFDGVQIHAAHGYLLSQFLSPRVNQRTDEWGGSLENRARLLLAIVRHVVALRDESFAVSVKINSADFQRGGFDIDDAKQVVKWLEEIGIDLIEMSGGTYEAPAMQRRTADDRTLSREAYFLEFAAQVAAETELAVMTTGGIKRLEVAEQVLSSGVDLVGIASALAFEPDLPNQWQTNPAAVANVQTADWNNKTLASLCNMALAKRQMRRYSNGEQGNIELSPVVTLLLNQWRMKRMAKQYNALIGG</sequence>
<name>A0A432ZFH6_9GAMM</name>
<proteinExistence type="predicted"/>
<dbReference type="InterPro" id="IPR013785">
    <property type="entry name" value="Aldolase_TIM"/>
</dbReference>
<comment type="caution">
    <text evidence="4">The sequence shown here is derived from an EMBL/GenBank/DDBJ whole genome shotgun (WGS) entry which is preliminary data.</text>
</comment>
<dbReference type="InterPro" id="IPR051799">
    <property type="entry name" value="NADH_flavin_oxidoreductase"/>
</dbReference>
<dbReference type="PANTHER" id="PTHR43656:SF2">
    <property type="entry name" value="BINDING OXIDOREDUCTASE, PUTATIVE (AFU_ORTHOLOGUE AFUA_2G08260)-RELATED"/>
    <property type="match status" value="1"/>
</dbReference>
<dbReference type="SUPFAM" id="SSF51395">
    <property type="entry name" value="FMN-linked oxidoreductases"/>
    <property type="match status" value="1"/>
</dbReference>
<evidence type="ECO:0000313" key="4">
    <source>
        <dbReference type="EMBL" id="RUO76654.1"/>
    </source>
</evidence>
<evidence type="ECO:0000256" key="1">
    <source>
        <dbReference type="ARBA" id="ARBA00022630"/>
    </source>
</evidence>
<dbReference type="Gene3D" id="3.20.20.70">
    <property type="entry name" value="Aldolase class I"/>
    <property type="match status" value="1"/>
</dbReference>
<protein>
    <submittedName>
        <fullName evidence="4">2,4-dienoyl-CoA reductase</fullName>
    </submittedName>
</protein>
<evidence type="ECO:0000256" key="2">
    <source>
        <dbReference type="ARBA" id="ARBA00023002"/>
    </source>
</evidence>
<dbReference type="Pfam" id="PF00724">
    <property type="entry name" value="Oxidored_FMN"/>
    <property type="match status" value="1"/>
</dbReference>
<accession>A0A432ZFH6</accession>
<dbReference type="GO" id="GO:0010181">
    <property type="term" value="F:FMN binding"/>
    <property type="evidence" value="ECO:0007669"/>
    <property type="project" value="InterPro"/>
</dbReference>
<dbReference type="RefSeq" id="WP_126827498.1">
    <property type="nucleotide sequence ID" value="NZ_PIQG01000003.1"/>
</dbReference>
<keyword evidence="1" id="KW-0285">Flavoprotein</keyword>
<dbReference type="GO" id="GO:0016491">
    <property type="term" value="F:oxidoreductase activity"/>
    <property type="evidence" value="ECO:0007669"/>
    <property type="project" value="UniProtKB-KW"/>
</dbReference>
<reference evidence="4 5" key="1">
    <citation type="journal article" date="2011" name="Front. Microbiol.">
        <title>Genomic signatures of strain selection and enhancement in Bacillus atrophaeus var. globigii, a historical biowarfare simulant.</title>
        <authorList>
            <person name="Gibbons H.S."/>
            <person name="Broomall S.M."/>
            <person name="McNew L.A."/>
            <person name="Daligault H."/>
            <person name="Chapman C."/>
            <person name="Bruce D."/>
            <person name="Karavis M."/>
            <person name="Krepps M."/>
            <person name="McGregor P.A."/>
            <person name="Hong C."/>
            <person name="Park K.H."/>
            <person name="Akmal A."/>
            <person name="Feldman A."/>
            <person name="Lin J.S."/>
            <person name="Chang W.E."/>
            <person name="Higgs B.W."/>
            <person name="Demirev P."/>
            <person name="Lindquist J."/>
            <person name="Liem A."/>
            <person name="Fochler E."/>
            <person name="Read T.D."/>
            <person name="Tapia R."/>
            <person name="Johnson S."/>
            <person name="Bishop-Lilly K.A."/>
            <person name="Detter C."/>
            <person name="Han C."/>
            <person name="Sozhamannan S."/>
            <person name="Rosenzweig C.N."/>
            <person name="Skowronski E.W."/>
        </authorList>
    </citation>
    <scope>NUCLEOTIDE SEQUENCE [LARGE SCALE GENOMIC DNA]</scope>
    <source>
        <strain evidence="4 5">PIT1</strain>
    </source>
</reference>
<dbReference type="OrthoDB" id="8523426at2"/>
<feature type="domain" description="NADH:flavin oxidoreductase/NADH oxidase N-terminal" evidence="3">
    <location>
        <begin position="5"/>
        <end position="338"/>
    </location>
</feature>
<dbReference type="CDD" id="cd04733">
    <property type="entry name" value="OYE_like_2_FMN"/>
    <property type="match status" value="1"/>
</dbReference>
<gene>
    <name evidence="4" type="ORF">CWI83_06915</name>
</gene>
<evidence type="ECO:0000313" key="5">
    <source>
        <dbReference type="Proteomes" id="UP000288279"/>
    </source>
</evidence>
<keyword evidence="2" id="KW-0560">Oxidoreductase</keyword>
<evidence type="ECO:0000259" key="3">
    <source>
        <dbReference type="Pfam" id="PF00724"/>
    </source>
</evidence>
<dbReference type="AlphaFoldDB" id="A0A432ZFH6"/>